<evidence type="ECO:0000313" key="2">
    <source>
        <dbReference type="Proteomes" id="UP000236343"/>
    </source>
</evidence>
<dbReference type="AlphaFoldDB" id="A0A2G8Y3I1"/>
<dbReference type="EMBL" id="AGQR02001424">
    <property type="protein sequence ID" value="PIM01813.1"/>
    <property type="molecule type" value="Genomic_DNA"/>
</dbReference>
<dbReference type="Proteomes" id="UP000236343">
    <property type="component" value="Unassembled WGS sequence"/>
</dbReference>
<organism evidence="1 2">
    <name type="scientific">Toxoplasma gondii COUG</name>
    <dbReference type="NCBI Taxonomy" id="1074873"/>
    <lineage>
        <taxon>Eukaryota</taxon>
        <taxon>Sar</taxon>
        <taxon>Alveolata</taxon>
        <taxon>Apicomplexa</taxon>
        <taxon>Conoidasida</taxon>
        <taxon>Coccidia</taxon>
        <taxon>Eucoccidiorida</taxon>
        <taxon>Eimeriorina</taxon>
        <taxon>Sarcocystidae</taxon>
        <taxon>Toxoplasma</taxon>
    </lineage>
</organism>
<name>A0A2G8Y3I1_TOXGO</name>
<evidence type="ECO:0000313" key="1">
    <source>
        <dbReference type="EMBL" id="PIM01813.1"/>
    </source>
</evidence>
<reference evidence="1 2" key="1">
    <citation type="journal article" date="2016" name="Nat. Commun.">
        <title>Local admixture of amplified and diversified secreted pathogenesis determinants shapes mosaic Toxoplasma gondii genomes.</title>
        <authorList>
            <person name="Lorenzi H."/>
            <person name="Khan A."/>
            <person name="Behnke M.S."/>
            <person name="Namasivayam S."/>
            <person name="Swapna L.S."/>
            <person name="Hadjithomas M."/>
            <person name="Karamycheva S."/>
            <person name="Pinney D."/>
            <person name="Brunk B.P."/>
            <person name="Ajioka J.W."/>
            <person name="Ajzenberg D."/>
            <person name="Boothroyd J.C."/>
            <person name="Boyle J.P."/>
            <person name="Darde M.L."/>
            <person name="Diaz-Miranda M.A."/>
            <person name="Dubey J.P."/>
            <person name="Fritz H.M."/>
            <person name="Gennari S.M."/>
            <person name="Gregory B.D."/>
            <person name="Kim K."/>
            <person name="Saeij J.P."/>
            <person name="Su C."/>
            <person name="White M.W."/>
            <person name="Zhu X.Q."/>
            <person name="Howe D.K."/>
            <person name="Rosenthal B.M."/>
            <person name="Grigg M.E."/>
            <person name="Parkinson J."/>
            <person name="Liu L."/>
            <person name="Kissinger J.C."/>
            <person name="Roos D.S."/>
            <person name="Sibley L.D."/>
        </authorList>
    </citation>
    <scope>NUCLEOTIDE SEQUENCE [LARGE SCALE GENOMIC DNA]</scope>
    <source>
        <strain evidence="1 2">COUG</strain>
    </source>
</reference>
<gene>
    <name evidence="1" type="ORF">TGCOUG_288300</name>
</gene>
<protein>
    <submittedName>
        <fullName evidence="1">Uncharacterized protein</fullName>
    </submittedName>
</protein>
<sequence length="140" mass="15523">MPDSIKTVTCFLRQKTPTSVSVIESGKWQALSPPNKVQTRRCLSIFSKDPDLSDCSRSVSGAGSSALGTNVDDTDFVVRRPWLSEGADMMQPIKLKLLTRPRLVTNVLVVLRLARPFLSSSAWDNMQRYPFPAIASHSNE</sequence>
<accession>A0A2G8Y3I1</accession>
<proteinExistence type="predicted"/>
<dbReference type="VEuPathDB" id="ToxoDB:TGCOUG_288300"/>
<comment type="caution">
    <text evidence="1">The sequence shown here is derived from an EMBL/GenBank/DDBJ whole genome shotgun (WGS) entry which is preliminary data.</text>
</comment>